<keyword evidence="9" id="KW-0408">Iron</keyword>
<dbReference type="GO" id="GO:0051537">
    <property type="term" value="F:2 iron, 2 sulfur cluster binding"/>
    <property type="evidence" value="ECO:0007669"/>
    <property type="project" value="UniProtKB-KW"/>
</dbReference>
<accession>A0A7D9D9X9</accession>
<dbReference type="Proteomes" id="UP001152795">
    <property type="component" value="Unassembled WGS sequence"/>
</dbReference>
<dbReference type="PANTHER" id="PTHR21266:SF32">
    <property type="entry name" value="CHOLESTEROL 7-DESATURASE NVD"/>
    <property type="match status" value="1"/>
</dbReference>
<keyword evidence="6" id="KW-0479">Metal-binding</keyword>
<dbReference type="InterPro" id="IPR017941">
    <property type="entry name" value="Rieske_2Fe-2S"/>
</dbReference>
<organism evidence="17 18">
    <name type="scientific">Paramuricea clavata</name>
    <name type="common">Red gorgonian</name>
    <name type="synonym">Violescent sea-whip</name>
    <dbReference type="NCBI Taxonomy" id="317549"/>
    <lineage>
        <taxon>Eukaryota</taxon>
        <taxon>Metazoa</taxon>
        <taxon>Cnidaria</taxon>
        <taxon>Anthozoa</taxon>
        <taxon>Octocorallia</taxon>
        <taxon>Malacalcyonacea</taxon>
        <taxon>Plexauridae</taxon>
        <taxon>Paramuricea</taxon>
    </lineage>
</organism>
<evidence type="ECO:0000256" key="8">
    <source>
        <dbReference type="ARBA" id="ARBA00023002"/>
    </source>
</evidence>
<dbReference type="EMBL" id="CACRXK020000315">
    <property type="protein sequence ID" value="CAB3980700.1"/>
    <property type="molecule type" value="Genomic_DNA"/>
</dbReference>
<evidence type="ECO:0000256" key="7">
    <source>
        <dbReference type="ARBA" id="ARBA00022989"/>
    </source>
</evidence>
<dbReference type="PANTHER" id="PTHR21266">
    <property type="entry name" value="IRON-SULFUR DOMAIN CONTAINING PROTEIN"/>
    <property type="match status" value="1"/>
</dbReference>
<keyword evidence="5" id="KW-0001">2Fe-2S</keyword>
<comment type="caution">
    <text evidence="17">The sequence shown here is derived from an EMBL/GenBank/DDBJ whole genome shotgun (WGS) entry which is preliminary data.</text>
</comment>
<dbReference type="OrthoDB" id="426882at2759"/>
<evidence type="ECO:0000256" key="4">
    <source>
        <dbReference type="ARBA" id="ARBA00022692"/>
    </source>
</evidence>
<dbReference type="SUPFAM" id="SSF50022">
    <property type="entry name" value="ISP domain"/>
    <property type="match status" value="1"/>
</dbReference>
<dbReference type="GO" id="GO:0008203">
    <property type="term" value="P:cholesterol metabolic process"/>
    <property type="evidence" value="ECO:0007669"/>
    <property type="project" value="InterPro"/>
</dbReference>
<comment type="catalytic activity">
    <reaction evidence="16">
        <text>cholesterol + NADPH + O2 + H(+) = 7-dehydrocholesterol + NADP(+) + 2 H2O</text>
        <dbReference type="Rhea" id="RHEA:45024"/>
        <dbReference type="ChEBI" id="CHEBI:15377"/>
        <dbReference type="ChEBI" id="CHEBI:15378"/>
        <dbReference type="ChEBI" id="CHEBI:15379"/>
        <dbReference type="ChEBI" id="CHEBI:16113"/>
        <dbReference type="ChEBI" id="CHEBI:17759"/>
        <dbReference type="ChEBI" id="CHEBI:57783"/>
        <dbReference type="ChEBI" id="CHEBI:58349"/>
        <dbReference type="EC" id="1.14.19.21"/>
    </reaction>
    <physiologicalReaction direction="left-to-right" evidence="16">
        <dbReference type="Rhea" id="RHEA:45025"/>
    </physiologicalReaction>
</comment>
<dbReference type="GO" id="GO:0005737">
    <property type="term" value="C:cytoplasm"/>
    <property type="evidence" value="ECO:0007669"/>
    <property type="project" value="TreeGrafter"/>
</dbReference>
<keyword evidence="10" id="KW-0411">Iron-sulfur</keyword>
<keyword evidence="7" id="KW-1133">Transmembrane helix</keyword>
<name>A0A7D9D9X9_PARCT</name>
<evidence type="ECO:0000256" key="12">
    <source>
        <dbReference type="ARBA" id="ARBA00025712"/>
    </source>
</evidence>
<evidence type="ECO:0000256" key="9">
    <source>
        <dbReference type="ARBA" id="ARBA00023004"/>
    </source>
</evidence>
<evidence type="ECO:0000313" key="17">
    <source>
        <dbReference type="EMBL" id="CAB3980700.1"/>
    </source>
</evidence>
<evidence type="ECO:0000256" key="1">
    <source>
        <dbReference type="ARBA" id="ARBA00001962"/>
    </source>
</evidence>
<dbReference type="SUPFAM" id="SSF55961">
    <property type="entry name" value="Bet v1-like"/>
    <property type="match status" value="1"/>
</dbReference>
<dbReference type="Gene3D" id="2.102.10.10">
    <property type="entry name" value="Rieske [2Fe-2S] iron-sulphur domain"/>
    <property type="match status" value="1"/>
</dbReference>
<dbReference type="InterPro" id="IPR045605">
    <property type="entry name" value="KshA-like_C"/>
</dbReference>
<keyword evidence="18" id="KW-1185">Reference proteome</keyword>
<comment type="similarity">
    <text evidence="13">Belongs to the cholesterol 7-desaturase family.</text>
</comment>
<comment type="subcellular location">
    <subcellularLocation>
        <location evidence="2">Membrane</location>
    </subcellularLocation>
</comment>
<evidence type="ECO:0000256" key="6">
    <source>
        <dbReference type="ARBA" id="ARBA00022723"/>
    </source>
</evidence>
<comment type="pathway">
    <text evidence="12">Steroid hormone biosynthesis; dafachronic acid biosynthesis.</text>
</comment>
<dbReference type="InterPro" id="IPR050584">
    <property type="entry name" value="Cholesterol_7-desaturase"/>
</dbReference>
<evidence type="ECO:0000256" key="16">
    <source>
        <dbReference type="ARBA" id="ARBA00049548"/>
    </source>
</evidence>
<evidence type="ECO:0000256" key="14">
    <source>
        <dbReference type="ARBA" id="ARBA00026095"/>
    </source>
</evidence>
<comment type="pathway">
    <text evidence="3">Hormone biosynthesis.</text>
</comment>
<proteinExistence type="inferred from homology"/>
<dbReference type="GO" id="GO:0170056">
    <property type="term" value="F:cholesterol 7-desaturase [NAD(P)H] activity"/>
    <property type="evidence" value="ECO:0007669"/>
    <property type="project" value="UniProtKB-EC"/>
</dbReference>
<dbReference type="Gene3D" id="3.90.380.10">
    <property type="entry name" value="Naphthalene 1,2-dioxygenase Alpha Subunit, Chain A, domain 1"/>
    <property type="match status" value="1"/>
</dbReference>
<dbReference type="AlphaFoldDB" id="A0A7D9D9X9"/>
<evidence type="ECO:0000256" key="13">
    <source>
        <dbReference type="ARBA" id="ARBA00025729"/>
    </source>
</evidence>
<dbReference type="UniPathway" id="UPA01020"/>
<dbReference type="InterPro" id="IPR036922">
    <property type="entry name" value="Rieske_2Fe-2S_sf"/>
</dbReference>
<reference evidence="17" key="1">
    <citation type="submission" date="2020-04" db="EMBL/GenBank/DDBJ databases">
        <authorList>
            <person name="Alioto T."/>
            <person name="Alioto T."/>
            <person name="Gomez Garrido J."/>
        </authorList>
    </citation>
    <scope>NUCLEOTIDE SEQUENCE</scope>
    <source>
        <strain evidence="17">A484AB</strain>
    </source>
</reference>
<evidence type="ECO:0000256" key="15">
    <source>
        <dbReference type="ARBA" id="ARBA00047853"/>
    </source>
</evidence>
<dbReference type="GO" id="GO:0016020">
    <property type="term" value="C:membrane"/>
    <property type="evidence" value="ECO:0007669"/>
    <property type="project" value="UniProtKB-SubCell"/>
</dbReference>
<dbReference type="Pfam" id="PF19298">
    <property type="entry name" value="KshA_C"/>
    <property type="match status" value="1"/>
</dbReference>
<protein>
    <recommendedName>
        <fullName evidence="14">cholesterol 7-desaturase</fullName>
        <ecNumber evidence="14">1.14.19.21</ecNumber>
    </recommendedName>
</protein>
<dbReference type="EC" id="1.14.19.21" evidence="14"/>
<evidence type="ECO:0000256" key="11">
    <source>
        <dbReference type="ARBA" id="ARBA00023136"/>
    </source>
</evidence>
<evidence type="ECO:0000256" key="2">
    <source>
        <dbReference type="ARBA" id="ARBA00004370"/>
    </source>
</evidence>
<evidence type="ECO:0000256" key="10">
    <source>
        <dbReference type="ARBA" id="ARBA00023014"/>
    </source>
</evidence>
<dbReference type="Pfam" id="PF00355">
    <property type="entry name" value="Rieske"/>
    <property type="match status" value="1"/>
</dbReference>
<gene>
    <name evidence="17" type="ORF">PACLA_8A027659</name>
</gene>
<comment type="cofactor">
    <cofactor evidence="1">
        <name>Fe cation</name>
        <dbReference type="ChEBI" id="CHEBI:24875"/>
    </cofactor>
</comment>
<comment type="catalytic activity">
    <reaction evidence="15">
        <text>cholesterol + NADH + O2 + H(+) = 7-dehydrocholesterol + NAD(+) + 2 H2O</text>
        <dbReference type="Rhea" id="RHEA:51644"/>
        <dbReference type="ChEBI" id="CHEBI:15377"/>
        <dbReference type="ChEBI" id="CHEBI:15378"/>
        <dbReference type="ChEBI" id="CHEBI:15379"/>
        <dbReference type="ChEBI" id="CHEBI:16113"/>
        <dbReference type="ChEBI" id="CHEBI:17759"/>
        <dbReference type="ChEBI" id="CHEBI:57540"/>
        <dbReference type="ChEBI" id="CHEBI:57945"/>
        <dbReference type="EC" id="1.14.19.21"/>
    </reaction>
    <physiologicalReaction direction="left-to-right" evidence="15">
        <dbReference type="Rhea" id="RHEA:51645"/>
    </physiologicalReaction>
</comment>
<keyword evidence="11" id="KW-0472">Membrane</keyword>
<evidence type="ECO:0000256" key="5">
    <source>
        <dbReference type="ARBA" id="ARBA00022714"/>
    </source>
</evidence>
<evidence type="ECO:0000256" key="3">
    <source>
        <dbReference type="ARBA" id="ARBA00004972"/>
    </source>
</evidence>
<keyword evidence="8" id="KW-0560">Oxidoreductase</keyword>
<sequence>MIRFRKTVIAVVLIVAATATPLFVNILELPEYFYGFAAGVINFESSHNVFIHAYSYARYLLQCFTLQLFAGVSVVVYALKRLWSFLFSPLDYKCNLADAGYLNGGLSKRETANQVRKRRKIGEIPPVYPNGWFFVISSAELPIKGVKYVQILGEHLAVFRGEDGVAYILDAYCPHLGANIAVGGQVKGSCIQCPFHGWRFEGDSGACVEVPYSKGVPEFAKTKSWNTIEKNNRIYIWYHAEGAEPDWFPEDLEEVQNGTWRYCGQTVHHINCHIEDLPENGADLNHLNILHTPLLPSGTNLNKIFSSFWNFGYHEWIASWTPLDGDEKHCSVLSIVQRLHLFGYHLSFFDIQVQAKQIGPGIVYMRWESKYGSGAFTHEVTPVEPLLQRLCQTNYGSCPNIMGKVMLYAEAVQLERDVMVWNYKTYLSKPLLVKEDIGIKKHRKWYSQFYSENSPRLTLAKNNGIEW</sequence>
<keyword evidence="4" id="KW-0812">Transmembrane</keyword>
<dbReference type="GO" id="GO:0046872">
    <property type="term" value="F:metal ion binding"/>
    <property type="evidence" value="ECO:0007669"/>
    <property type="project" value="UniProtKB-KW"/>
</dbReference>
<dbReference type="PROSITE" id="PS51296">
    <property type="entry name" value="RIESKE"/>
    <property type="match status" value="1"/>
</dbReference>
<evidence type="ECO:0000313" key="18">
    <source>
        <dbReference type="Proteomes" id="UP001152795"/>
    </source>
</evidence>